<protein>
    <recommendedName>
        <fullName evidence="5">Zinc finger PHD-type domain-containing protein</fullName>
    </recommendedName>
</protein>
<gene>
    <name evidence="6" type="ORF">THASP1DRAFT_29141</name>
</gene>
<dbReference type="Gene3D" id="3.30.40.10">
    <property type="entry name" value="Zinc/RING finger domain, C3HC4 (zinc finger)"/>
    <property type="match status" value="1"/>
</dbReference>
<dbReference type="Proteomes" id="UP000271241">
    <property type="component" value="Unassembled WGS sequence"/>
</dbReference>
<feature type="compositionally biased region" description="Polar residues" evidence="4">
    <location>
        <begin position="451"/>
        <end position="466"/>
    </location>
</feature>
<dbReference type="GO" id="GO:0061188">
    <property type="term" value="P:negative regulation of rDNA heterochromatin formation"/>
    <property type="evidence" value="ECO:0007669"/>
    <property type="project" value="TreeGrafter"/>
</dbReference>
<feature type="compositionally biased region" description="Low complexity" evidence="4">
    <location>
        <begin position="41"/>
        <end position="54"/>
    </location>
</feature>
<feature type="region of interest" description="Disordered" evidence="4">
    <location>
        <begin position="451"/>
        <end position="489"/>
    </location>
</feature>
<dbReference type="GO" id="GO:0033698">
    <property type="term" value="C:Rpd3L complex"/>
    <property type="evidence" value="ECO:0007669"/>
    <property type="project" value="TreeGrafter"/>
</dbReference>
<evidence type="ECO:0000313" key="6">
    <source>
        <dbReference type="EMBL" id="RKP09058.1"/>
    </source>
</evidence>
<feature type="compositionally biased region" description="Polar residues" evidence="4">
    <location>
        <begin position="318"/>
        <end position="328"/>
    </location>
</feature>
<name>A0A4P9XSG5_9FUNG</name>
<organism evidence="6 7">
    <name type="scientific">Thamnocephalis sphaerospora</name>
    <dbReference type="NCBI Taxonomy" id="78915"/>
    <lineage>
        <taxon>Eukaryota</taxon>
        <taxon>Fungi</taxon>
        <taxon>Fungi incertae sedis</taxon>
        <taxon>Zoopagomycota</taxon>
        <taxon>Zoopagomycotina</taxon>
        <taxon>Zoopagomycetes</taxon>
        <taxon>Zoopagales</taxon>
        <taxon>Sigmoideomycetaceae</taxon>
        <taxon>Thamnocephalis</taxon>
    </lineage>
</organism>
<evidence type="ECO:0000313" key="7">
    <source>
        <dbReference type="Proteomes" id="UP000271241"/>
    </source>
</evidence>
<keyword evidence="3" id="KW-0862">Zinc</keyword>
<keyword evidence="7" id="KW-1185">Reference proteome</keyword>
<dbReference type="OrthoDB" id="79252at2759"/>
<feature type="compositionally biased region" description="Low complexity" evidence="4">
    <location>
        <begin position="329"/>
        <end position="342"/>
    </location>
</feature>
<feature type="compositionally biased region" description="Low complexity" evidence="4">
    <location>
        <begin position="141"/>
        <end position="184"/>
    </location>
</feature>
<dbReference type="PANTHER" id="PTHR47793:SF1">
    <property type="entry name" value="HISTONE DEACETYLASE COMPLEX SUBUNIT CTI6"/>
    <property type="match status" value="1"/>
</dbReference>
<dbReference type="EMBL" id="KZ992545">
    <property type="protein sequence ID" value="RKP09058.1"/>
    <property type="molecule type" value="Genomic_DNA"/>
</dbReference>
<evidence type="ECO:0000259" key="5">
    <source>
        <dbReference type="SMART" id="SM00249"/>
    </source>
</evidence>
<evidence type="ECO:0000256" key="1">
    <source>
        <dbReference type="ARBA" id="ARBA00022723"/>
    </source>
</evidence>
<feature type="region of interest" description="Disordered" evidence="4">
    <location>
        <begin position="135"/>
        <end position="395"/>
    </location>
</feature>
<sequence length="544" mass="57501">MLTTTLLALAGRHPQCSRAFRPSRSSKTFAMSLQTRRRNRATGSGLGSRRAASASAAERMEASARLAELERQQDGDSDSDVINCVCGDDLYDGTLMIQCDRCFCWQHGICVGIRSQEACPDFYLCTECQDRADSTEVSELANTATRTGTRSRRMSGGNSNSAESNGKGAAVASANSNGASTQTSRSRRSREPEPAPKRSNSNGAGTTGRSRRQRSADDERSITRSSEPPPATASGSEESPRAGNGSTGRRKRKAGASEGEEGETSTDETGSGQTRPKKRVSADQLSDDSQSAGSTATPAVASARSQQNGRQSAGPGDSTHTAAETNGDASVSSSAATSVAATPVLGNAHFNASVTASPKRGRRGNRGSSTKSSDAHGSGHYNTPSYRPRVWTTRTSLDDLRRRARQIEGYVRRLQQDLDDSLRRERARSARFSPASSVASPTEPMLLASAFSSESTLTKSSPTVASPESMHEDGAPSTNNSRATSPSSSLPGVVDLQLLEGIESLLSTASADPVDTKLESFPYASLLEGVRRTAVAFLSRHTDD</sequence>
<feature type="compositionally biased region" description="Polar residues" evidence="4">
    <location>
        <begin position="476"/>
        <end position="489"/>
    </location>
</feature>
<keyword evidence="1" id="KW-0479">Metal-binding</keyword>
<evidence type="ECO:0000256" key="4">
    <source>
        <dbReference type="SAM" id="MobiDB-lite"/>
    </source>
</evidence>
<dbReference type="SUPFAM" id="SSF57903">
    <property type="entry name" value="FYVE/PHD zinc finger"/>
    <property type="match status" value="1"/>
</dbReference>
<evidence type="ECO:0000256" key="3">
    <source>
        <dbReference type="ARBA" id="ARBA00022833"/>
    </source>
</evidence>
<evidence type="ECO:0000256" key="2">
    <source>
        <dbReference type="ARBA" id="ARBA00022771"/>
    </source>
</evidence>
<dbReference type="PANTHER" id="PTHR47793">
    <property type="entry name" value="HISTONE DEACETYLASE COMPLEX SUBUNIT CTI6"/>
    <property type="match status" value="1"/>
</dbReference>
<dbReference type="InterPro" id="IPR011011">
    <property type="entry name" value="Znf_FYVE_PHD"/>
</dbReference>
<reference evidence="7" key="1">
    <citation type="journal article" date="2018" name="Nat. Microbiol.">
        <title>Leveraging single-cell genomics to expand the fungal tree of life.</title>
        <authorList>
            <person name="Ahrendt S.R."/>
            <person name="Quandt C.A."/>
            <person name="Ciobanu D."/>
            <person name="Clum A."/>
            <person name="Salamov A."/>
            <person name="Andreopoulos B."/>
            <person name="Cheng J.F."/>
            <person name="Woyke T."/>
            <person name="Pelin A."/>
            <person name="Henrissat B."/>
            <person name="Reynolds N.K."/>
            <person name="Benny G.L."/>
            <person name="Smith M.E."/>
            <person name="James T.Y."/>
            <person name="Grigoriev I.V."/>
        </authorList>
    </citation>
    <scope>NUCLEOTIDE SEQUENCE [LARGE SCALE GENOMIC DNA]</scope>
    <source>
        <strain evidence="7">RSA 1356</strain>
    </source>
</reference>
<dbReference type="GO" id="GO:0070210">
    <property type="term" value="C:Rpd3L-Expanded complex"/>
    <property type="evidence" value="ECO:0007669"/>
    <property type="project" value="TreeGrafter"/>
</dbReference>
<keyword evidence="2" id="KW-0863">Zinc-finger</keyword>
<dbReference type="InterPro" id="IPR053051">
    <property type="entry name" value="HDAC_complex_subunit"/>
</dbReference>
<dbReference type="GO" id="GO:0061186">
    <property type="term" value="P:negative regulation of silent mating-type cassette heterochromatin formation"/>
    <property type="evidence" value="ECO:0007669"/>
    <property type="project" value="TreeGrafter"/>
</dbReference>
<dbReference type="Pfam" id="PF20826">
    <property type="entry name" value="PHD_5"/>
    <property type="match status" value="1"/>
</dbReference>
<dbReference type="GO" id="GO:0008270">
    <property type="term" value="F:zinc ion binding"/>
    <property type="evidence" value="ECO:0007669"/>
    <property type="project" value="UniProtKB-KW"/>
</dbReference>
<dbReference type="PROSITE" id="PS01359">
    <property type="entry name" value="ZF_PHD_1"/>
    <property type="match status" value="1"/>
</dbReference>
<feature type="domain" description="Zinc finger PHD-type" evidence="5">
    <location>
        <begin position="83"/>
        <end position="129"/>
    </location>
</feature>
<feature type="compositionally biased region" description="Low complexity" evidence="4">
    <location>
        <begin position="282"/>
        <end position="294"/>
    </location>
</feature>
<dbReference type="SMART" id="SM00249">
    <property type="entry name" value="PHD"/>
    <property type="match status" value="1"/>
</dbReference>
<dbReference type="InterPro" id="IPR001965">
    <property type="entry name" value="Znf_PHD"/>
</dbReference>
<dbReference type="InterPro" id="IPR013083">
    <property type="entry name" value="Znf_RING/FYVE/PHD"/>
</dbReference>
<accession>A0A4P9XSG5</accession>
<proteinExistence type="predicted"/>
<dbReference type="AlphaFoldDB" id="A0A4P9XSG5"/>
<dbReference type="InterPro" id="IPR019786">
    <property type="entry name" value="Zinc_finger_PHD-type_CS"/>
</dbReference>
<feature type="region of interest" description="Disordered" evidence="4">
    <location>
        <begin position="31"/>
        <end position="54"/>
    </location>
</feature>
<dbReference type="STRING" id="78915.A0A4P9XSG5"/>